<accession>A0A368JWC8</accession>
<evidence type="ECO:0000313" key="4">
    <source>
        <dbReference type="Proteomes" id="UP000253420"/>
    </source>
</evidence>
<protein>
    <submittedName>
        <fullName evidence="3">Amidinotransferase</fullName>
    </submittedName>
</protein>
<dbReference type="Pfam" id="PF02274">
    <property type="entry name" value="ADI"/>
    <property type="match status" value="1"/>
</dbReference>
<dbReference type="Proteomes" id="UP000253420">
    <property type="component" value="Unassembled WGS sequence"/>
</dbReference>
<dbReference type="PANTHER" id="PTHR10488">
    <property type="entry name" value="GLYCINE AMIDINOTRANSFERASE, MITOCHONDRIAL"/>
    <property type="match status" value="1"/>
</dbReference>
<dbReference type="EMBL" id="QOZG01000033">
    <property type="protein sequence ID" value="RCS21476.1"/>
    <property type="molecule type" value="Genomic_DNA"/>
</dbReference>
<dbReference type="Gene3D" id="3.75.10.10">
    <property type="entry name" value="L-arginine/glycine Amidinotransferase, Chain A"/>
    <property type="match status" value="1"/>
</dbReference>
<dbReference type="PANTHER" id="PTHR10488:SF1">
    <property type="entry name" value="GLYCINE AMIDINOTRANSFERASE, MITOCHONDRIAL"/>
    <property type="match status" value="1"/>
</dbReference>
<name>A0A368JWC8_9HYPH</name>
<evidence type="ECO:0000256" key="1">
    <source>
        <dbReference type="ARBA" id="ARBA00006943"/>
    </source>
</evidence>
<evidence type="ECO:0000313" key="3">
    <source>
        <dbReference type="EMBL" id="RCS21476.1"/>
    </source>
</evidence>
<keyword evidence="4" id="KW-1185">Reference proteome</keyword>
<evidence type="ECO:0000256" key="2">
    <source>
        <dbReference type="ARBA" id="ARBA00022679"/>
    </source>
</evidence>
<dbReference type="GO" id="GO:0015067">
    <property type="term" value="F:amidinotransferase activity"/>
    <property type="evidence" value="ECO:0007669"/>
    <property type="project" value="InterPro"/>
</dbReference>
<dbReference type="OrthoDB" id="258252at2"/>
<dbReference type="InterPro" id="IPR033195">
    <property type="entry name" value="AmidinoTrfase"/>
</dbReference>
<proteinExistence type="inferred from homology"/>
<comment type="similarity">
    <text evidence="1">Belongs to the amidinotransferase family.</text>
</comment>
<comment type="caution">
    <text evidence="3">The sequence shown here is derived from an EMBL/GenBank/DDBJ whole genome shotgun (WGS) entry which is preliminary data.</text>
</comment>
<gene>
    <name evidence="3" type="ORF">DUT91_23815</name>
</gene>
<dbReference type="AlphaFoldDB" id="A0A368JWC8"/>
<organism evidence="3 4">
    <name type="scientific">Phyllobacterium salinisoli</name>
    <dbReference type="NCBI Taxonomy" id="1899321"/>
    <lineage>
        <taxon>Bacteria</taxon>
        <taxon>Pseudomonadati</taxon>
        <taxon>Pseudomonadota</taxon>
        <taxon>Alphaproteobacteria</taxon>
        <taxon>Hyphomicrobiales</taxon>
        <taxon>Phyllobacteriaceae</taxon>
        <taxon>Phyllobacterium</taxon>
    </lineage>
</organism>
<keyword evidence="2 3" id="KW-0808">Transferase</keyword>
<dbReference type="SUPFAM" id="SSF55909">
    <property type="entry name" value="Pentein"/>
    <property type="match status" value="1"/>
</dbReference>
<sequence>MSEIYVESEFAPLRTVVLAQSELAFSESMLRDPDMDFLPCRQNIRFAPGQDFRDADSEGQAAWEKERENFRTVLEKYGVEVLRPRMLTDAEKAAARDDGYANFFIRDPFFTVGNVVVEGSLRFLHRRHEVLPVRNVMRERIMPSPCSYVAVPMPEVVASGDATLGAGPFLEGGDVLVFGKQVFVGSSGLASNAFGAEWLAKLLAPYGYTIELIRLRENILHLDCALGMVREGLMVVCEEAFNDGIPARLAKWDRVPVSIKDASCLATNGLPITPDIYVTDPAFSFVGDELERYGITVEYIDYRISRSFGGAFRCSTQPLWRA</sequence>
<reference evidence="3 4" key="1">
    <citation type="submission" date="2018-07" db="EMBL/GenBank/DDBJ databases">
        <title>The draft genome of Phyllobacterium salinisoli.</title>
        <authorList>
            <person name="Liu L."/>
            <person name="Li L."/>
            <person name="Zhang X."/>
            <person name="Liang L."/>
        </authorList>
    </citation>
    <scope>NUCLEOTIDE SEQUENCE [LARGE SCALE GENOMIC DNA]</scope>
    <source>
        <strain evidence="3 4">LLAN61</strain>
    </source>
</reference>